<dbReference type="PANTHER" id="PTHR35339:SF4">
    <property type="entry name" value="LINALOOL DEHYDRATASE_ISOMERASE DOMAIN-CONTAINING PROTEIN"/>
    <property type="match status" value="1"/>
</dbReference>
<dbReference type="AlphaFoldDB" id="A0A3A9YLE1"/>
<proteinExistence type="predicted"/>
<feature type="compositionally biased region" description="Pro residues" evidence="1">
    <location>
        <begin position="685"/>
        <end position="696"/>
    </location>
</feature>
<gene>
    <name evidence="3" type="ORF">D7294_28875</name>
</gene>
<sequence length="703" mass="72582">MPAPDPELSPHTGWTRAHWAAYADKLLAAVEAHRSPGGARVALPGPASAYGRDSDGLEGFARTFLLAGFRVAGEGGADPLGLLERHAAGLAAGTDPRSPEYWPRPDRLGQAKVEAASLALILQLTRPWLWDRLDDRVRERVVAWLGTVVGQPYPPINWVWFRIVVESFLREVGGPWSRADVEADLAVHASLRREGGWLSDGAGERAFDHYTGWALHLYPALWTRLFDVTGTLCPPALRARWDADLARYLQDAVRLIGADGSPLLQGRSLVYRFAAAAPLWAAAFAGVDALPPGLTRRAASGLVRHFADRGVPGADGLLSLGWYGPWPAMRQAYSGPGSPYWAAKGLLGLALPAGHPVWTAPEEPLPVEREDVTRVVAAPGWLVSARRADGFAIVLNHGTDHAAEGAETADAPLYARLGYSTATLPPPTGPAVADPLDNSVVLLDAAGRATHRSGFATLFARRLPGGVLAAASRGRAHWVDARADASPDHGSGRAGAVLPGPLLTVASLLRDGVEVRLARIEEGGAPAEGAAALLALRFGGWPLAADEEPRTAAREAAGTGSGGEAGAGARAEPGHGAAGAATVGGLRSALYGLRGLGRAGVALARDASPLGRVTAVPWLATAAAPRPGELYAAAVLLDRTGAAGALPPGAPALPRVVPGALPGTLTVHWPATRGGLPALATALTLPPPPGGGPPAPAEGGAAP</sequence>
<comment type="caution">
    <text evidence="3">The sequence shown here is derived from an EMBL/GenBank/DDBJ whole genome shotgun (WGS) entry which is preliminary data.</text>
</comment>
<feature type="region of interest" description="Disordered" evidence="1">
    <location>
        <begin position="547"/>
        <end position="577"/>
    </location>
</feature>
<keyword evidence="4" id="KW-1185">Reference proteome</keyword>
<dbReference type="Proteomes" id="UP000272474">
    <property type="component" value="Unassembled WGS sequence"/>
</dbReference>
<reference evidence="3 4" key="1">
    <citation type="journal article" date="2014" name="Int. J. Syst. Evol. Microbiol.">
        <title>Streptomyces hoynatensis sp. nov., isolated from deep marine sediment.</title>
        <authorList>
            <person name="Veyisoglu A."/>
            <person name="Sahin N."/>
        </authorList>
    </citation>
    <scope>NUCLEOTIDE SEQUENCE [LARGE SCALE GENOMIC DNA]</scope>
    <source>
        <strain evidence="3 4">KCTC 29097</strain>
    </source>
</reference>
<evidence type="ECO:0000259" key="2">
    <source>
        <dbReference type="Pfam" id="PF10022"/>
    </source>
</evidence>
<feature type="region of interest" description="Disordered" evidence="1">
    <location>
        <begin position="683"/>
        <end position="703"/>
    </location>
</feature>
<dbReference type="OrthoDB" id="9813465at2"/>
<dbReference type="InterPro" id="IPR016624">
    <property type="entry name" value="UCP014753"/>
</dbReference>
<dbReference type="EMBL" id="RBAL01000028">
    <property type="protein sequence ID" value="RKN37102.1"/>
    <property type="molecule type" value="Genomic_DNA"/>
</dbReference>
<name>A0A3A9YLE1_9ACTN</name>
<protein>
    <submittedName>
        <fullName evidence="3">DUF2264 domain-containing protein</fullName>
    </submittedName>
</protein>
<accession>A0A3A9YLE1</accession>
<dbReference type="InterPro" id="IPR049349">
    <property type="entry name" value="DUF2264_N"/>
</dbReference>
<feature type="domain" description="DUF2264" evidence="2">
    <location>
        <begin position="15"/>
        <end position="365"/>
    </location>
</feature>
<dbReference type="PANTHER" id="PTHR35339">
    <property type="entry name" value="LINALOOL DEHYDRATASE_ISOMERASE DOMAIN-CONTAINING PROTEIN"/>
    <property type="match status" value="1"/>
</dbReference>
<feature type="compositionally biased region" description="Low complexity" evidence="1">
    <location>
        <begin position="567"/>
        <end position="577"/>
    </location>
</feature>
<evidence type="ECO:0000313" key="4">
    <source>
        <dbReference type="Proteomes" id="UP000272474"/>
    </source>
</evidence>
<evidence type="ECO:0000256" key="1">
    <source>
        <dbReference type="SAM" id="MobiDB-lite"/>
    </source>
</evidence>
<evidence type="ECO:0000313" key="3">
    <source>
        <dbReference type="EMBL" id="RKN37102.1"/>
    </source>
</evidence>
<organism evidence="3 4">
    <name type="scientific">Streptomyces hoynatensis</name>
    <dbReference type="NCBI Taxonomy" id="1141874"/>
    <lineage>
        <taxon>Bacteria</taxon>
        <taxon>Bacillati</taxon>
        <taxon>Actinomycetota</taxon>
        <taxon>Actinomycetes</taxon>
        <taxon>Kitasatosporales</taxon>
        <taxon>Streptomycetaceae</taxon>
        <taxon>Streptomyces</taxon>
    </lineage>
</organism>
<dbReference type="Pfam" id="PF10022">
    <property type="entry name" value="DUF2264"/>
    <property type="match status" value="1"/>
</dbReference>